<dbReference type="Pfam" id="PF00389">
    <property type="entry name" value="2-Hacid_dh"/>
    <property type="match status" value="1"/>
</dbReference>
<dbReference type="Proteomes" id="UP000199280">
    <property type="component" value="Unassembled WGS sequence"/>
</dbReference>
<keyword evidence="10" id="KW-1185">Reference proteome</keyword>
<evidence type="ECO:0000313" key="9">
    <source>
        <dbReference type="Proteomes" id="UP000076878"/>
    </source>
</evidence>
<evidence type="ECO:0000256" key="2">
    <source>
        <dbReference type="ARBA" id="ARBA00023002"/>
    </source>
</evidence>
<keyword evidence="3" id="KW-0520">NAD</keyword>
<dbReference type="OrthoDB" id="9805416at2"/>
<keyword evidence="2 4" id="KW-0560">Oxidoreductase</keyword>
<feature type="domain" description="D-isomer specific 2-hydroxyacid dehydrogenase NAD-binding" evidence="6">
    <location>
        <begin position="106"/>
        <end position="278"/>
    </location>
</feature>
<evidence type="ECO:0000313" key="8">
    <source>
        <dbReference type="EMBL" id="SEJ28390.1"/>
    </source>
</evidence>
<dbReference type="EMBL" id="FNYT01000010">
    <property type="protein sequence ID" value="SEJ28390.1"/>
    <property type="molecule type" value="Genomic_DNA"/>
</dbReference>
<dbReference type="InterPro" id="IPR006139">
    <property type="entry name" value="D-isomer_2_OHA_DH_cat_dom"/>
</dbReference>
<dbReference type="AlphaFoldDB" id="A0A143YYU3"/>
<comment type="similarity">
    <text evidence="1 4">Belongs to the D-isomer specific 2-hydroxyacid dehydrogenase family.</text>
</comment>
<evidence type="ECO:0000259" key="5">
    <source>
        <dbReference type="Pfam" id="PF00389"/>
    </source>
</evidence>
<dbReference type="SUPFAM" id="SSF51735">
    <property type="entry name" value="NAD(P)-binding Rossmann-fold domains"/>
    <property type="match status" value="1"/>
</dbReference>
<dbReference type="Pfam" id="PF02826">
    <property type="entry name" value="2-Hacid_dh_C"/>
    <property type="match status" value="1"/>
</dbReference>
<feature type="domain" description="D-isomer specific 2-hydroxyacid dehydrogenase catalytic" evidence="5">
    <location>
        <begin position="60"/>
        <end position="303"/>
    </location>
</feature>
<dbReference type="Gene3D" id="3.40.50.720">
    <property type="entry name" value="NAD(P)-binding Rossmann-like Domain"/>
    <property type="match status" value="2"/>
</dbReference>
<reference evidence="7 9" key="1">
    <citation type="submission" date="2016-02" db="EMBL/GenBank/DDBJ databases">
        <authorList>
            <person name="Wen L."/>
            <person name="He K."/>
            <person name="Yang H."/>
        </authorList>
    </citation>
    <scope>NUCLEOTIDE SEQUENCE [LARGE SCALE GENOMIC DNA]</scope>
    <source>
        <strain evidence="7">Trichococcus_R210</strain>
    </source>
</reference>
<dbReference type="GO" id="GO:0016616">
    <property type="term" value="F:oxidoreductase activity, acting on the CH-OH group of donors, NAD or NADP as acceptor"/>
    <property type="evidence" value="ECO:0007669"/>
    <property type="project" value="InterPro"/>
</dbReference>
<dbReference type="RefSeq" id="WP_068623263.1">
    <property type="nucleotide sequence ID" value="NZ_FJNB01000013.1"/>
</dbReference>
<evidence type="ECO:0000313" key="10">
    <source>
        <dbReference type="Proteomes" id="UP000199280"/>
    </source>
</evidence>
<reference evidence="8 10" key="2">
    <citation type="submission" date="2016-10" db="EMBL/GenBank/DDBJ databases">
        <authorList>
            <person name="Varghese N."/>
            <person name="Submissions S."/>
        </authorList>
    </citation>
    <scope>NUCLEOTIDE SEQUENCE [LARGE SCALE GENOMIC DNA]</scope>
    <source>
        <strain evidence="8 10">DSM 22150</strain>
    </source>
</reference>
<proteinExistence type="inferred from homology"/>
<dbReference type="GO" id="GO:0051287">
    <property type="term" value="F:NAD binding"/>
    <property type="evidence" value="ECO:0007669"/>
    <property type="project" value="InterPro"/>
</dbReference>
<accession>A0A143YYU3</accession>
<dbReference type="Proteomes" id="UP000076878">
    <property type="component" value="Unassembled WGS sequence"/>
</dbReference>
<dbReference type="EMBL" id="FJNB01000013">
    <property type="protein sequence ID" value="CZR02213.1"/>
    <property type="molecule type" value="Genomic_DNA"/>
</dbReference>
<evidence type="ECO:0000256" key="4">
    <source>
        <dbReference type="RuleBase" id="RU003719"/>
    </source>
</evidence>
<gene>
    <name evidence="8" type="ORF">SAMN05216375_11093</name>
    <name evidence="7" type="ORF">TR210_1890</name>
</gene>
<dbReference type="PANTHER" id="PTHR43333:SF1">
    <property type="entry name" value="D-ISOMER SPECIFIC 2-HYDROXYACID DEHYDROGENASE NAD-BINDING DOMAIN-CONTAINING PROTEIN"/>
    <property type="match status" value="1"/>
</dbReference>
<dbReference type="STRING" id="640938.TR210_1890"/>
<sequence length="317" mass="35199">MASKKWLLKTGLKEQHIAALEELFPDYAMVMDNAETDALGEVEWTIGWNDKLTGLLEGGRLPSLKWVQATSAGVNSLPLETFARKGIYLTNASGIHSEPIAEYVIGVLLSHMRGLRTAILNQPQRNWEQITDLQELKGKTMMIVGAGHIGNRLGELAKAFGMKVIAVNRSGREVAGLDVTVKMDDIGTVIDFADIVVDILPQTEETYRVFNEALFSRMKKGVLFVNVGRGATVDTDSLIKALDNGTVAYAALDVFDEEPLPADSRLWDHQKILVTPHFSGVVEHFRDNLFEIVRENAGSFKKYGKPSRNLIDLEKKY</sequence>
<evidence type="ECO:0000256" key="3">
    <source>
        <dbReference type="ARBA" id="ARBA00023027"/>
    </source>
</evidence>
<evidence type="ECO:0000256" key="1">
    <source>
        <dbReference type="ARBA" id="ARBA00005854"/>
    </source>
</evidence>
<dbReference type="SUPFAM" id="SSF52283">
    <property type="entry name" value="Formate/glycerate dehydrogenase catalytic domain-like"/>
    <property type="match status" value="1"/>
</dbReference>
<protein>
    <submittedName>
        <fullName evidence="8">Phosphoglycerate dehydrogenase</fullName>
    </submittedName>
</protein>
<evidence type="ECO:0000259" key="6">
    <source>
        <dbReference type="Pfam" id="PF02826"/>
    </source>
</evidence>
<evidence type="ECO:0000313" key="7">
    <source>
        <dbReference type="EMBL" id="CZR02213.1"/>
    </source>
</evidence>
<dbReference type="FunFam" id="3.40.50.720:FF:000363">
    <property type="entry name" value="D-isomer specific 2-hydroxyacid dehydrogenase"/>
    <property type="match status" value="1"/>
</dbReference>
<dbReference type="InterPro" id="IPR036291">
    <property type="entry name" value="NAD(P)-bd_dom_sf"/>
</dbReference>
<dbReference type="PANTHER" id="PTHR43333">
    <property type="entry name" value="2-HACID_DH_C DOMAIN-CONTAINING PROTEIN"/>
    <property type="match status" value="1"/>
</dbReference>
<organism evidence="7 9">
    <name type="scientific">Trichococcus ilyis</name>
    <dbReference type="NCBI Taxonomy" id="640938"/>
    <lineage>
        <taxon>Bacteria</taxon>
        <taxon>Bacillati</taxon>
        <taxon>Bacillota</taxon>
        <taxon>Bacilli</taxon>
        <taxon>Lactobacillales</taxon>
        <taxon>Carnobacteriaceae</taxon>
        <taxon>Trichococcus</taxon>
    </lineage>
</organism>
<name>A0A143YYU3_9LACT</name>
<dbReference type="InterPro" id="IPR006140">
    <property type="entry name" value="D-isomer_DH_NAD-bd"/>
</dbReference>